<proteinExistence type="predicted"/>
<comment type="caution">
    <text evidence="1">The sequence shown here is derived from an EMBL/GenBank/DDBJ whole genome shotgun (WGS) entry which is preliminary data.</text>
</comment>
<dbReference type="AlphaFoldDB" id="A0A0F9FMB8"/>
<gene>
    <name evidence="1" type="ORF">LCGC14_1935350</name>
</gene>
<organism evidence="1">
    <name type="scientific">marine sediment metagenome</name>
    <dbReference type="NCBI Taxonomy" id="412755"/>
    <lineage>
        <taxon>unclassified sequences</taxon>
        <taxon>metagenomes</taxon>
        <taxon>ecological metagenomes</taxon>
    </lineage>
</organism>
<evidence type="ECO:0000313" key="1">
    <source>
        <dbReference type="EMBL" id="KKL87373.1"/>
    </source>
</evidence>
<dbReference type="EMBL" id="LAZR01020852">
    <property type="protein sequence ID" value="KKL87373.1"/>
    <property type="molecule type" value="Genomic_DNA"/>
</dbReference>
<name>A0A0F9FMB8_9ZZZZ</name>
<accession>A0A0F9FMB8</accession>
<sequence>MARVVLIEDPELLDSPIELDMRRWWGDRVRKHVVDGEVYFEVGAPVEFRTREGVKRLASFGVPARVANRKIRLCL</sequence>
<protein>
    <submittedName>
        <fullName evidence="1">Uncharacterized protein</fullName>
    </submittedName>
</protein>
<reference evidence="1" key="1">
    <citation type="journal article" date="2015" name="Nature">
        <title>Complex archaea that bridge the gap between prokaryotes and eukaryotes.</title>
        <authorList>
            <person name="Spang A."/>
            <person name="Saw J.H."/>
            <person name="Jorgensen S.L."/>
            <person name="Zaremba-Niedzwiedzka K."/>
            <person name="Martijn J."/>
            <person name="Lind A.E."/>
            <person name="van Eijk R."/>
            <person name="Schleper C."/>
            <person name="Guy L."/>
            <person name="Ettema T.J."/>
        </authorList>
    </citation>
    <scope>NUCLEOTIDE SEQUENCE</scope>
</reference>